<reference evidence="1" key="1">
    <citation type="submission" date="2018-06" db="EMBL/GenBank/DDBJ databases">
        <authorList>
            <person name="Zhirakovskaya E."/>
        </authorList>
    </citation>
    <scope>NUCLEOTIDE SEQUENCE</scope>
</reference>
<protein>
    <recommendedName>
        <fullName evidence="2">SGNH hydrolase-type esterase domain-containing protein</fullName>
    </recommendedName>
</protein>
<dbReference type="Gene3D" id="3.40.50.1110">
    <property type="entry name" value="SGNH hydrolase"/>
    <property type="match status" value="1"/>
</dbReference>
<dbReference type="SUPFAM" id="SSF52266">
    <property type="entry name" value="SGNH hydrolase"/>
    <property type="match status" value="1"/>
</dbReference>
<organism evidence="1">
    <name type="scientific">hydrothermal vent metagenome</name>
    <dbReference type="NCBI Taxonomy" id="652676"/>
    <lineage>
        <taxon>unclassified sequences</taxon>
        <taxon>metagenomes</taxon>
        <taxon>ecological metagenomes</taxon>
    </lineage>
</organism>
<dbReference type="EMBL" id="UOFL01000249">
    <property type="protein sequence ID" value="VAW82577.1"/>
    <property type="molecule type" value="Genomic_DNA"/>
</dbReference>
<accession>A0A3B0Z4Y6</accession>
<sequence length="336" mass="38262">MSLSDRYKIASQMSDYDKLNDEWIPYIMKFHCPNSYLGSVSTNNLGFRNSVDCDGRVLSDKCLYDDSCQTKGKLGVVVGSSVVFGVGSTSDEFTIPSQLNRITSTNWHNFGGRAFNSTQEILLFLLNLPHKLDKIVIVSGVNNLTLSYMNDSVSTIYSPFYSQSVFSDFGGTPLGVRLSFKHFINEMRYRIFGSRISRNSNQYSIVERYKAVISCFKRDLRVIKVIAKGLGVSVYFALQPLVTWIKKDLSTEEQKLFDVLDSASGMWETLSGYINSMKLEYFRDIQKLCSGVDIQFINLNEYSEFTSNEWLFVDRVHLTDAGNKIVANILRREFNL</sequence>
<evidence type="ECO:0008006" key="2">
    <source>
        <dbReference type="Google" id="ProtNLM"/>
    </source>
</evidence>
<dbReference type="AlphaFoldDB" id="A0A3B0Z4Y6"/>
<name>A0A3B0Z4Y6_9ZZZZ</name>
<proteinExistence type="predicted"/>
<gene>
    <name evidence="1" type="ORF">MNBD_GAMMA12-1645</name>
</gene>
<evidence type="ECO:0000313" key="1">
    <source>
        <dbReference type="EMBL" id="VAW82577.1"/>
    </source>
</evidence>
<dbReference type="InterPro" id="IPR036514">
    <property type="entry name" value="SGNH_hydro_sf"/>
</dbReference>